<comment type="caution">
    <text evidence="1">The sequence shown here is derived from an EMBL/GenBank/DDBJ whole genome shotgun (WGS) entry which is preliminary data.</text>
</comment>
<evidence type="ECO:0000313" key="1">
    <source>
        <dbReference type="EMBL" id="KAI8011631.1"/>
    </source>
</evidence>
<organism evidence="1 2">
    <name type="scientific">Camellia lanceoleosa</name>
    <dbReference type="NCBI Taxonomy" id="1840588"/>
    <lineage>
        <taxon>Eukaryota</taxon>
        <taxon>Viridiplantae</taxon>
        <taxon>Streptophyta</taxon>
        <taxon>Embryophyta</taxon>
        <taxon>Tracheophyta</taxon>
        <taxon>Spermatophyta</taxon>
        <taxon>Magnoliopsida</taxon>
        <taxon>eudicotyledons</taxon>
        <taxon>Gunneridae</taxon>
        <taxon>Pentapetalae</taxon>
        <taxon>asterids</taxon>
        <taxon>Ericales</taxon>
        <taxon>Theaceae</taxon>
        <taxon>Camellia</taxon>
    </lineage>
</organism>
<dbReference type="EMBL" id="CM045762">
    <property type="protein sequence ID" value="KAI8011631.1"/>
    <property type="molecule type" value="Genomic_DNA"/>
</dbReference>
<gene>
    <name evidence="1" type="ORF">LOK49_LG06G03128</name>
</gene>
<dbReference type="Proteomes" id="UP001060215">
    <property type="component" value="Chromosome 5"/>
</dbReference>
<evidence type="ECO:0000313" key="2">
    <source>
        <dbReference type="Proteomes" id="UP001060215"/>
    </source>
</evidence>
<name>A0ACC0HHU7_9ERIC</name>
<sequence length="141" mass="15359">MLYDVCDAPDQNDYDLKVRLLMQNLSYLASISNQRSAVGMTHMVGNMTICGYVDCTRDVNGQDCTTCLLGVTDSIPCSCLGKWVGWIATPTCNIQFNIDPVHDDWINPLEIDTNVETNTALVTESSAPVDDGGLESFGGDE</sequence>
<accession>A0ACC0HHU7</accession>
<reference evidence="1 2" key="1">
    <citation type="journal article" date="2022" name="Plant J.">
        <title>Chromosome-level genome of Camellia lanceoleosa provides a valuable resource for understanding genome evolution and self-incompatibility.</title>
        <authorList>
            <person name="Gong W."/>
            <person name="Xiao S."/>
            <person name="Wang L."/>
            <person name="Liao Z."/>
            <person name="Chang Y."/>
            <person name="Mo W."/>
            <person name="Hu G."/>
            <person name="Li W."/>
            <person name="Zhao G."/>
            <person name="Zhu H."/>
            <person name="Hu X."/>
            <person name="Ji K."/>
            <person name="Xiang X."/>
            <person name="Song Q."/>
            <person name="Yuan D."/>
            <person name="Jin S."/>
            <person name="Zhang L."/>
        </authorList>
    </citation>
    <scope>NUCLEOTIDE SEQUENCE [LARGE SCALE GENOMIC DNA]</scope>
    <source>
        <strain evidence="1">SQ_2022a</strain>
    </source>
</reference>
<protein>
    <submittedName>
        <fullName evidence="1">Cysteine-rich repeat secretory protein 38</fullName>
    </submittedName>
</protein>
<keyword evidence="2" id="KW-1185">Reference proteome</keyword>
<proteinExistence type="predicted"/>